<organism evidence="2">
    <name type="scientific">Dermatophagoides farinae</name>
    <name type="common">American house dust mite</name>
    <dbReference type="NCBI Taxonomy" id="6954"/>
    <lineage>
        <taxon>Eukaryota</taxon>
        <taxon>Metazoa</taxon>
        <taxon>Ecdysozoa</taxon>
        <taxon>Arthropoda</taxon>
        <taxon>Chelicerata</taxon>
        <taxon>Arachnida</taxon>
        <taxon>Acari</taxon>
        <taxon>Acariformes</taxon>
        <taxon>Sarcoptiformes</taxon>
        <taxon>Astigmata</taxon>
        <taxon>Psoroptidia</taxon>
        <taxon>Analgoidea</taxon>
        <taxon>Pyroglyphidae</taxon>
        <taxon>Dermatophagoidinae</taxon>
        <taxon>Dermatophagoides</taxon>
    </lineage>
</organism>
<comment type="caution">
    <text evidence="2">The sequence shown here is derived from an EMBL/GenBank/DDBJ whole genome shotgun (WGS) entry which is preliminary data.</text>
</comment>
<gene>
    <name evidence="2" type="ORF">HUG17_3531</name>
</gene>
<proteinExistence type="predicted"/>
<feature type="region of interest" description="Disordered" evidence="1">
    <location>
        <begin position="1"/>
        <end position="81"/>
    </location>
</feature>
<feature type="compositionally biased region" description="Polar residues" evidence="1">
    <location>
        <begin position="1"/>
        <end position="23"/>
    </location>
</feature>
<dbReference type="EMBL" id="SDOV01000007">
    <property type="protein sequence ID" value="KAH7639498.1"/>
    <property type="molecule type" value="Genomic_DNA"/>
</dbReference>
<name>A0A9D4NW76_DERFA</name>
<dbReference type="Proteomes" id="UP000828236">
    <property type="component" value="Unassembled WGS sequence"/>
</dbReference>
<reference evidence="2" key="1">
    <citation type="submission" date="2020-06" db="EMBL/GenBank/DDBJ databases">
        <authorList>
            <person name="Ji K."/>
            <person name="Li J."/>
        </authorList>
    </citation>
    <scope>NUCLEOTIDE SEQUENCE</scope>
    <source>
        <strain evidence="2">JKM2019</strain>
        <tissue evidence="2">Whole body</tissue>
    </source>
</reference>
<dbReference type="AlphaFoldDB" id="A0A9D4NW76"/>
<reference evidence="2" key="2">
    <citation type="journal article" date="2021" name="World Allergy Organ. J.">
        <title>Chromosome-level assembly of Dermatophagoides farinae genome and transcriptome reveals two novel allergens Der f 37 and Der f 39.</title>
        <authorList>
            <person name="Chen J."/>
            <person name="Cai Z."/>
            <person name="Fan D."/>
            <person name="Hu J."/>
            <person name="Hou Y."/>
            <person name="He Y."/>
            <person name="Zhang Z."/>
            <person name="Zhao Z."/>
            <person name="Gao P."/>
            <person name="Hu W."/>
            <person name="Sun J."/>
            <person name="Li J."/>
            <person name="Ji K."/>
        </authorList>
    </citation>
    <scope>NUCLEOTIDE SEQUENCE</scope>
    <source>
        <strain evidence="2">JKM2019</strain>
    </source>
</reference>
<evidence type="ECO:0000256" key="1">
    <source>
        <dbReference type="SAM" id="MobiDB-lite"/>
    </source>
</evidence>
<sequence length="81" mass="8669">MSSSNSNSDYRQTPSGLTGKTIVSSSSSYHYTSNTTSYTTTTSSSSTYTAASTGGGIHSQPYLNPPHSQLVRHQQLDQHPL</sequence>
<feature type="compositionally biased region" description="Low complexity" evidence="1">
    <location>
        <begin position="24"/>
        <end position="52"/>
    </location>
</feature>
<protein>
    <submittedName>
        <fullName evidence="2">Uncharacterized protein</fullName>
    </submittedName>
</protein>
<accession>A0A9D4NW76</accession>
<evidence type="ECO:0000313" key="2">
    <source>
        <dbReference type="EMBL" id="KAH7639498.1"/>
    </source>
</evidence>